<dbReference type="AlphaFoldDB" id="A0AAV1CVL4"/>
<gene>
    <name evidence="2" type="ORF">OLC1_LOCUS9666</name>
</gene>
<proteinExistence type="predicted"/>
<dbReference type="Proteomes" id="UP001161247">
    <property type="component" value="Chromosome 3"/>
</dbReference>
<feature type="signal peptide" evidence="1">
    <location>
        <begin position="1"/>
        <end position="25"/>
    </location>
</feature>
<protein>
    <submittedName>
        <fullName evidence="2">OLC1v1036561C1</fullName>
    </submittedName>
</protein>
<accession>A0AAV1CVL4</accession>
<dbReference type="PANTHER" id="PTHR45180">
    <property type="entry name" value="OS01G0307686 PROTEIN"/>
    <property type="match status" value="1"/>
</dbReference>
<organism evidence="2 3">
    <name type="scientific">Oldenlandia corymbosa var. corymbosa</name>
    <dbReference type="NCBI Taxonomy" id="529605"/>
    <lineage>
        <taxon>Eukaryota</taxon>
        <taxon>Viridiplantae</taxon>
        <taxon>Streptophyta</taxon>
        <taxon>Embryophyta</taxon>
        <taxon>Tracheophyta</taxon>
        <taxon>Spermatophyta</taxon>
        <taxon>Magnoliopsida</taxon>
        <taxon>eudicotyledons</taxon>
        <taxon>Gunneridae</taxon>
        <taxon>Pentapetalae</taxon>
        <taxon>asterids</taxon>
        <taxon>lamiids</taxon>
        <taxon>Gentianales</taxon>
        <taxon>Rubiaceae</taxon>
        <taxon>Rubioideae</taxon>
        <taxon>Spermacoceae</taxon>
        <taxon>Hedyotis-Oldenlandia complex</taxon>
        <taxon>Oldenlandia</taxon>
    </lineage>
</organism>
<evidence type="ECO:0000256" key="1">
    <source>
        <dbReference type="SAM" id="SignalP"/>
    </source>
</evidence>
<sequence>MGFKFFLLYVFYWIQLAGIYKNVVATDTSPTQLEYAVKLPNIIYQCTPPIMSISEVNQLVSSESNVDLVSIASAMHWFDLPTFYQQVKFVLKKPDGVIAAYSYRFPEINEKVDEMFHKMLTVDVAPFMAPQANLIVRDKYTTIDFPFEAVDGLDHTGPFEFESKKMMNLEGYFTFVRSWSAYQTAKDKGVELLSEDLVEDFTRAWKEDGKTENVATFPIHLRIGKVGRI</sequence>
<evidence type="ECO:0000313" key="3">
    <source>
        <dbReference type="Proteomes" id="UP001161247"/>
    </source>
</evidence>
<name>A0AAV1CVL4_OLDCO</name>
<dbReference type="InterPro" id="IPR029063">
    <property type="entry name" value="SAM-dependent_MTases_sf"/>
</dbReference>
<dbReference type="Gene3D" id="3.40.50.150">
    <property type="entry name" value="Vaccinia Virus protein VP39"/>
    <property type="match status" value="1"/>
</dbReference>
<keyword evidence="3" id="KW-1185">Reference proteome</keyword>
<evidence type="ECO:0000313" key="2">
    <source>
        <dbReference type="EMBL" id="CAI9099701.1"/>
    </source>
</evidence>
<reference evidence="2" key="1">
    <citation type="submission" date="2023-03" db="EMBL/GenBank/DDBJ databases">
        <authorList>
            <person name="Julca I."/>
        </authorList>
    </citation>
    <scope>NUCLEOTIDE SEQUENCE</scope>
</reference>
<dbReference type="SUPFAM" id="SSF53335">
    <property type="entry name" value="S-adenosyl-L-methionine-dependent methyltransferases"/>
    <property type="match status" value="1"/>
</dbReference>
<dbReference type="PANTHER" id="PTHR45180:SF1">
    <property type="entry name" value="OS01G0307686 PROTEIN"/>
    <property type="match status" value="1"/>
</dbReference>
<dbReference type="EMBL" id="OX459120">
    <property type="protein sequence ID" value="CAI9099701.1"/>
    <property type="molecule type" value="Genomic_DNA"/>
</dbReference>
<feature type="chain" id="PRO_5043662207" evidence="1">
    <location>
        <begin position="26"/>
        <end position="229"/>
    </location>
</feature>
<keyword evidence="1" id="KW-0732">Signal</keyword>